<feature type="transmembrane region" description="Helical" evidence="1">
    <location>
        <begin position="53"/>
        <end position="71"/>
    </location>
</feature>
<dbReference type="AlphaFoldDB" id="A0A1L8RI66"/>
<organism evidence="2 3">
    <name type="scientific">Enterococcus canis</name>
    <dbReference type="NCBI Taxonomy" id="214095"/>
    <lineage>
        <taxon>Bacteria</taxon>
        <taxon>Bacillati</taxon>
        <taxon>Bacillota</taxon>
        <taxon>Bacilli</taxon>
        <taxon>Lactobacillales</taxon>
        <taxon>Enterococcaceae</taxon>
        <taxon>Enterococcus</taxon>
    </lineage>
</organism>
<protein>
    <recommendedName>
        <fullName evidence="4">DUF975 family protein</fullName>
    </recommendedName>
</protein>
<dbReference type="STRING" id="214095.RU97_GL001031"/>
<dbReference type="PANTHER" id="PTHR40076:SF1">
    <property type="entry name" value="MEMBRANE PROTEIN"/>
    <property type="match status" value="1"/>
</dbReference>
<dbReference type="RefSeq" id="WP_067390131.1">
    <property type="nucleotide sequence ID" value="NZ_JXKH01000002.1"/>
</dbReference>
<evidence type="ECO:0000313" key="2">
    <source>
        <dbReference type="EMBL" id="OJG19460.1"/>
    </source>
</evidence>
<feature type="transmembrane region" description="Helical" evidence="1">
    <location>
        <begin position="177"/>
        <end position="198"/>
    </location>
</feature>
<proteinExistence type="predicted"/>
<keyword evidence="1" id="KW-0472">Membrane</keyword>
<feature type="transmembrane region" description="Helical" evidence="1">
    <location>
        <begin position="101"/>
        <end position="128"/>
    </location>
</feature>
<feature type="transmembrane region" description="Helical" evidence="1">
    <location>
        <begin position="21"/>
        <end position="41"/>
    </location>
</feature>
<keyword evidence="3" id="KW-1185">Reference proteome</keyword>
<feature type="transmembrane region" description="Helical" evidence="1">
    <location>
        <begin position="205"/>
        <end position="230"/>
    </location>
</feature>
<name>A0A1L8RI66_9ENTE</name>
<dbReference type="Pfam" id="PF06161">
    <property type="entry name" value="DUF975"/>
    <property type="match status" value="1"/>
</dbReference>
<keyword evidence="1" id="KW-0812">Transmembrane</keyword>
<accession>A0A1L8RI66</accession>
<gene>
    <name evidence="2" type="ORF">RU97_GL001031</name>
</gene>
<dbReference type="Proteomes" id="UP000181884">
    <property type="component" value="Unassembled WGS sequence"/>
</dbReference>
<sequence length="249" mass="28617">MYKRKEEKTRIKALLKKHYNSLAGLTVFWGLFALLQIFSHYKLVGLTKESESSMISAVAMIGMLLLLPFLADSLYKSLQICREGGIDSTWRPVWVKGLPEYCALLGLTLAHVIFTFLWSCLLIIPGIIKSYGYSQAFYIFMEGRAQGTKVTFRQALKQSNQLMKGHKWTYFKIQFSFVGYTFLLSSFASLPIFISSFFTEAASGFRLLICLIFGILFIIGFSILALYQAFVFARFYQYLTEQMEVKRDE</sequence>
<evidence type="ECO:0008006" key="4">
    <source>
        <dbReference type="Google" id="ProtNLM"/>
    </source>
</evidence>
<dbReference type="InterPro" id="IPR010380">
    <property type="entry name" value="DUF975"/>
</dbReference>
<dbReference type="EMBL" id="JXKH01000002">
    <property type="protein sequence ID" value="OJG19460.1"/>
    <property type="molecule type" value="Genomic_DNA"/>
</dbReference>
<evidence type="ECO:0000313" key="3">
    <source>
        <dbReference type="Proteomes" id="UP000181884"/>
    </source>
</evidence>
<keyword evidence="1" id="KW-1133">Transmembrane helix</keyword>
<reference evidence="2 3" key="1">
    <citation type="submission" date="2014-12" db="EMBL/GenBank/DDBJ databases">
        <title>Draft genome sequences of 29 type strains of Enterococci.</title>
        <authorList>
            <person name="Zhong Z."/>
            <person name="Sun Z."/>
            <person name="Liu W."/>
            <person name="Zhang W."/>
            <person name="Zhang H."/>
        </authorList>
    </citation>
    <scope>NUCLEOTIDE SEQUENCE [LARGE SCALE GENOMIC DNA]</scope>
    <source>
        <strain evidence="2 3">DSM 17029</strain>
    </source>
</reference>
<comment type="caution">
    <text evidence="2">The sequence shown here is derived from an EMBL/GenBank/DDBJ whole genome shotgun (WGS) entry which is preliminary data.</text>
</comment>
<evidence type="ECO:0000256" key="1">
    <source>
        <dbReference type="SAM" id="Phobius"/>
    </source>
</evidence>
<dbReference type="PANTHER" id="PTHR40076">
    <property type="entry name" value="MEMBRANE PROTEIN-RELATED"/>
    <property type="match status" value="1"/>
</dbReference>